<dbReference type="SMART" id="SM00382">
    <property type="entry name" value="AAA"/>
    <property type="match status" value="1"/>
</dbReference>
<evidence type="ECO:0000256" key="2">
    <source>
        <dbReference type="ARBA" id="ARBA00007448"/>
    </source>
</evidence>
<dbReference type="InterPro" id="IPR058017">
    <property type="entry name" value="At3g28540-like_C"/>
</dbReference>
<dbReference type="GO" id="GO:0006950">
    <property type="term" value="P:response to stress"/>
    <property type="evidence" value="ECO:0007669"/>
    <property type="project" value="UniProtKB-ARBA"/>
</dbReference>
<dbReference type="Gene3D" id="6.10.280.40">
    <property type="match status" value="1"/>
</dbReference>
<comment type="catalytic activity">
    <reaction evidence="4">
        <text>ATP + H2O = ADP + phosphate + H(+)</text>
        <dbReference type="Rhea" id="RHEA:13065"/>
        <dbReference type="ChEBI" id="CHEBI:15377"/>
        <dbReference type="ChEBI" id="CHEBI:15378"/>
        <dbReference type="ChEBI" id="CHEBI:30616"/>
        <dbReference type="ChEBI" id="CHEBI:43474"/>
        <dbReference type="ChEBI" id="CHEBI:456216"/>
    </reaction>
</comment>
<evidence type="ECO:0000313" key="9">
    <source>
        <dbReference type="RefSeq" id="XP_039119357.1"/>
    </source>
</evidence>
<feature type="compositionally biased region" description="Acidic residues" evidence="5">
    <location>
        <begin position="467"/>
        <end position="478"/>
    </location>
</feature>
<dbReference type="Pfam" id="PF14363">
    <property type="entry name" value="AAA_assoc"/>
    <property type="match status" value="1"/>
</dbReference>
<dbReference type="Proteomes" id="UP001515500">
    <property type="component" value="Unplaced"/>
</dbReference>
<feature type="region of interest" description="Disordered" evidence="5">
    <location>
        <begin position="310"/>
        <end position="341"/>
    </location>
</feature>
<reference evidence="9" key="1">
    <citation type="submission" date="2025-08" db="UniProtKB">
        <authorList>
            <consortium name="RefSeq"/>
        </authorList>
    </citation>
    <scope>IDENTIFICATION</scope>
</reference>
<dbReference type="GeneID" id="120255644"/>
<keyword evidence="6" id="KW-0472">Membrane</keyword>
<dbReference type="AlphaFoldDB" id="A0AB40AWB7"/>
<feature type="compositionally biased region" description="Basic and acidic residues" evidence="5">
    <location>
        <begin position="320"/>
        <end position="330"/>
    </location>
</feature>
<evidence type="ECO:0000256" key="3">
    <source>
        <dbReference type="ARBA" id="ARBA00022842"/>
    </source>
</evidence>
<dbReference type="Pfam" id="PF00004">
    <property type="entry name" value="AAA"/>
    <property type="match status" value="2"/>
</dbReference>
<dbReference type="RefSeq" id="XP_039119357.1">
    <property type="nucleotide sequence ID" value="XM_039263423.1"/>
</dbReference>
<feature type="domain" description="AAA+ ATPase" evidence="7">
    <location>
        <begin position="241"/>
        <end position="397"/>
    </location>
</feature>
<evidence type="ECO:0000313" key="8">
    <source>
        <dbReference type="Proteomes" id="UP001515500"/>
    </source>
</evidence>
<accession>A0AB40AWB7</accession>
<sequence length="505" mass="57889">MINSESFAGLGSTIASLMFLWAVCRQYFPYQLENYFSKYYTKFITLIYPYIEISFPEYSGQRLKRSEAYTAIESYLSNTTSERARRLKAEMGHDSDKLILSMAENEEITDEFCGVKLWWFSRKTSSDRQTISFYPTDNDKRSYRLTFHRRHRVLINESYLPLVIQQGKAIAVQKRKRKLYTNSSSFDYTEYRKLVWSHVPFEHPATFETLAIDPQMKDEIMQDLVKFSKSKEYYAKIGKPWKRGYLLYGPPGTGKSTMIAAMANLLDYDVYDLELTAVKDNSALRKLLLNTTSKSIIVVEDIDCSLDLSGKRKTGGDQQEGNKEEEEKNKAAMGGPPPGKEESKVTLSGLLNCIDGLWSACGGEKVIVFTTNHIEKLDPALIRRGRMDKHIELGFCKYEGFKVLAKNYLGVESHPLFGSIHELLKEKKISPADVAENLMPKNESEDQADLCLQTLVKALKECKSENEKDEEEKVEEEEQNLKTNEEMLENDGIVVDNEGKENKED</sequence>
<dbReference type="GO" id="GO:0016887">
    <property type="term" value="F:ATP hydrolysis activity"/>
    <property type="evidence" value="ECO:0007669"/>
    <property type="project" value="InterPro"/>
</dbReference>
<dbReference type="InterPro" id="IPR027417">
    <property type="entry name" value="P-loop_NTPase"/>
</dbReference>
<dbReference type="Pfam" id="PF25568">
    <property type="entry name" value="AAA_lid_At3g28540"/>
    <property type="match status" value="1"/>
</dbReference>
<evidence type="ECO:0000256" key="1">
    <source>
        <dbReference type="ARBA" id="ARBA00001946"/>
    </source>
</evidence>
<keyword evidence="6" id="KW-1133">Transmembrane helix</keyword>
<dbReference type="GO" id="GO:0005524">
    <property type="term" value="F:ATP binding"/>
    <property type="evidence" value="ECO:0007669"/>
    <property type="project" value="InterPro"/>
</dbReference>
<dbReference type="Gene3D" id="3.40.50.300">
    <property type="entry name" value="P-loop containing nucleotide triphosphate hydrolases"/>
    <property type="match status" value="1"/>
</dbReference>
<name>A0AB40AWB7_DIOCR</name>
<feature type="transmembrane region" description="Helical" evidence="6">
    <location>
        <begin position="7"/>
        <end position="28"/>
    </location>
</feature>
<protein>
    <submittedName>
        <fullName evidence="9">AAA-ATPase At3g28510-like</fullName>
    </submittedName>
</protein>
<dbReference type="InterPro" id="IPR003959">
    <property type="entry name" value="ATPase_AAA_core"/>
</dbReference>
<dbReference type="SUPFAM" id="SSF52540">
    <property type="entry name" value="P-loop containing nucleoside triphosphate hydrolases"/>
    <property type="match status" value="1"/>
</dbReference>
<dbReference type="CDD" id="cd19510">
    <property type="entry name" value="RecA-like_BCS1"/>
    <property type="match status" value="1"/>
</dbReference>
<dbReference type="InterPro" id="IPR050747">
    <property type="entry name" value="Mitochondrial_chaperone_BCS1"/>
</dbReference>
<evidence type="ECO:0000256" key="6">
    <source>
        <dbReference type="SAM" id="Phobius"/>
    </source>
</evidence>
<keyword evidence="8" id="KW-1185">Reference proteome</keyword>
<dbReference type="InterPro" id="IPR025753">
    <property type="entry name" value="AAA_N_dom"/>
</dbReference>
<evidence type="ECO:0000256" key="5">
    <source>
        <dbReference type="SAM" id="MobiDB-lite"/>
    </source>
</evidence>
<comment type="cofactor">
    <cofactor evidence="1">
        <name>Mg(2+)</name>
        <dbReference type="ChEBI" id="CHEBI:18420"/>
    </cofactor>
</comment>
<keyword evidence="3" id="KW-0460">Magnesium</keyword>
<evidence type="ECO:0000256" key="4">
    <source>
        <dbReference type="ARBA" id="ARBA00049360"/>
    </source>
</evidence>
<evidence type="ECO:0000259" key="7">
    <source>
        <dbReference type="SMART" id="SM00382"/>
    </source>
</evidence>
<feature type="region of interest" description="Disordered" evidence="5">
    <location>
        <begin position="463"/>
        <end position="505"/>
    </location>
</feature>
<dbReference type="PANTHER" id="PTHR23070">
    <property type="entry name" value="BCS1 AAA-TYPE ATPASE"/>
    <property type="match status" value="1"/>
</dbReference>
<comment type="similarity">
    <text evidence="2">Belongs to the AAA ATPase family. BCS1 subfamily.</text>
</comment>
<proteinExistence type="inferred from homology"/>
<dbReference type="InterPro" id="IPR003593">
    <property type="entry name" value="AAA+_ATPase"/>
</dbReference>
<keyword evidence="6" id="KW-0812">Transmembrane</keyword>
<gene>
    <name evidence="9" type="primary">LOC120255644</name>
</gene>
<organism evidence="8 9">
    <name type="scientific">Dioscorea cayennensis subsp. rotundata</name>
    <name type="common">White Guinea yam</name>
    <name type="synonym">Dioscorea rotundata</name>
    <dbReference type="NCBI Taxonomy" id="55577"/>
    <lineage>
        <taxon>Eukaryota</taxon>
        <taxon>Viridiplantae</taxon>
        <taxon>Streptophyta</taxon>
        <taxon>Embryophyta</taxon>
        <taxon>Tracheophyta</taxon>
        <taxon>Spermatophyta</taxon>
        <taxon>Magnoliopsida</taxon>
        <taxon>Liliopsida</taxon>
        <taxon>Dioscoreales</taxon>
        <taxon>Dioscoreaceae</taxon>
        <taxon>Dioscorea</taxon>
    </lineage>
</organism>